<proteinExistence type="predicted"/>
<feature type="transmembrane region" description="Helical" evidence="1">
    <location>
        <begin position="118"/>
        <end position="138"/>
    </location>
</feature>
<accession>A0A3N0GS32</accession>
<name>A0A3N0GS32_9ACTN</name>
<protein>
    <recommendedName>
        <fullName evidence="4">ATP synthase subunit I</fullName>
    </recommendedName>
</protein>
<evidence type="ECO:0008006" key="4">
    <source>
        <dbReference type="Google" id="ProtNLM"/>
    </source>
</evidence>
<evidence type="ECO:0000256" key="1">
    <source>
        <dbReference type="SAM" id="Phobius"/>
    </source>
</evidence>
<evidence type="ECO:0000313" key="3">
    <source>
        <dbReference type="Proteomes" id="UP000279994"/>
    </source>
</evidence>
<dbReference type="RefSeq" id="WP_123222532.1">
    <property type="nucleotide sequence ID" value="NZ_RJSF01000030.1"/>
</dbReference>
<gene>
    <name evidence="2" type="ORF">EFL26_08835</name>
</gene>
<organism evidence="2 3">
    <name type="scientific">Nocardioides pocheonensis</name>
    <dbReference type="NCBI Taxonomy" id="661485"/>
    <lineage>
        <taxon>Bacteria</taxon>
        <taxon>Bacillati</taxon>
        <taxon>Actinomycetota</taxon>
        <taxon>Actinomycetes</taxon>
        <taxon>Propionibacteriales</taxon>
        <taxon>Nocardioidaceae</taxon>
        <taxon>Nocardioides</taxon>
    </lineage>
</organism>
<feature type="transmembrane region" description="Helical" evidence="1">
    <location>
        <begin position="30"/>
        <end position="45"/>
    </location>
</feature>
<dbReference type="AlphaFoldDB" id="A0A3N0GS32"/>
<dbReference type="EMBL" id="RJSF01000030">
    <property type="protein sequence ID" value="RNM15293.1"/>
    <property type="molecule type" value="Genomic_DNA"/>
</dbReference>
<feature type="transmembrane region" description="Helical" evidence="1">
    <location>
        <begin position="94"/>
        <end position="112"/>
    </location>
</feature>
<sequence>MTDETTAPVTSPSLPERATVGRVVRDQRKTVWVAAVMMVLGLFVGQYDEWTLALCIAGGVLLGLLNHLVTEYWLLRIITGGAQPTRGQLTRTTIVRLAVLSVVAIGIAVAFWPAGIGLLLGLAIFRLISLVMTALPLLKELKNT</sequence>
<comment type="caution">
    <text evidence="2">The sequence shown here is derived from an EMBL/GenBank/DDBJ whole genome shotgun (WGS) entry which is preliminary data.</text>
</comment>
<keyword evidence="3" id="KW-1185">Reference proteome</keyword>
<keyword evidence="1" id="KW-1133">Transmembrane helix</keyword>
<keyword evidence="1" id="KW-0812">Transmembrane</keyword>
<dbReference type="OrthoDB" id="3689128at2"/>
<feature type="transmembrane region" description="Helical" evidence="1">
    <location>
        <begin position="51"/>
        <end position="74"/>
    </location>
</feature>
<dbReference type="Proteomes" id="UP000279994">
    <property type="component" value="Unassembled WGS sequence"/>
</dbReference>
<keyword evidence="1" id="KW-0472">Membrane</keyword>
<evidence type="ECO:0000313" key="2">
    <source>
        <dbReference type="EMBL" id="RNM15293.1"/>
    </source>
</evidence>
<reference evidence="2 3" key="1">
    <citation type="submission" date="2018-11" db="EMBL/GenBank/DDBJ databases">
        <authorList>
            <person name="Li F."/>
        </authorList>
    </citation>
    <scope>NUCLEOTIDE SEQUENCE [LARGE SCALE GENOMIC DNA]</scope>
    <source>
        <strain evidence="2 3">Gsoil 818</strain>
    </source>
</reference>